<dbReference type="OrthoDB" id="9813903at2"/>
<comment type="catalytic activity">
    <reaction evidence="2">
        <text>2 GTP = 3',3'-c-di-GMP + 2 diphosphate</text>
        <dbReference type="Rhea" id="RHEA:24898"/>
        <dbReference type="ChEBI" id="CHEBI:33019"/>
        <dbReference type="ChEBI" id="CHEBI:37565"/>
        <dbReference type="ChEBI" id="CHEBI:58805"/>
        <dbReference type="EC" id="2.7.7.65"/>
    </reaction>
</comment>
<accession>A0A2N5CAY4</accession>
<proteinExistence type="predicted"/>
<evidence type="ECO:0000256" key="1">
    <source>
        <dbReference type="ARBA" id="ARBA00012528"/>
    </source>
</evidence>
<dbReference type="AlphaFoldDB" id="A0A2N5CAY4"/>
<gene>
    <name evidence="5" type="ORF">CYJ10_16190</name>
</gene>
<dbReference type="GO" id="GO:0043709">
    <property type="term" value="P:cell adhesion involved in single-species biofilm formation"/>
    <property type="evidence" value="ECO:0007669"/>
    <property type="project" value="TreeGrafter"/>
</dbReference>
<evidence type="ECO:0000313" key="6">
    <source>
        <dbReference type="Proteomes" id="UP000234341"/>
    </source>
</evidence>
<keyword evidence="3" id="KW-1133">Transmembrane helix</keyword>
<keyword evidence="3" id="KW-0472">Membrane</keyword>
<dbReference type="GO" id="GO:0052621">
    <property type="term" value="F:diguanylate cyclase activity"/>
    <property type="evidence" value="ECO:0007669"/>
    <property type="project" value="UniProtKB-EC"/>
</dbReference>
<dbReference type="SMART" id="SM00267">
    <property type="entry name" value="GGDEF"/>
    <property type="match status" value="1"/>
</dbReference>
<protein>
    <recommendedName>
        <fullName evidence="1">diguanylate cyclase</fullName>
        <ecNumber evidence="1">2.7.7.65</ecNumber>
    </recommendedName>
</protein>
<dbReference type="PANTHER" id="PTHR45138:SF9">
    <property type="entry name" value="DIGUANYLATE CYCLASE DGCM-RELATED"/>
    <property type="match status" value="1"/>
</dbReference>
<dbReference type="Proteomes" id="UP000234341">
    <property type="component" value="Unassembled WGS sequence"/>
</dbReference>
<organism evidence="5 6">
    <name type="scientific">Cupriavidus pauculus</name>
    <dbReference type="NCBI Taxonomy" id="82633"/>
    <lineage>
        <taxon>Bacteria</taxon>
        <taxon>Pseudomonadati</taxon>
        <taxon>Pseudomonadota</taxon>
        <taxon>Betaproteobacteria</taxon>
        <taxon>Burkholderiales</taxon>
        <taxon>Burkholderiaceae</taxon>
        <taxon>Cupriavidus</taxon>
    </lineage>
</organism>
<evidence type="ECO:0000313" key="5">
    <source>
        <dbReference type="EMBL" id="PLP99375.1"/>
    </source>
</evidence>
<dbReference type="PANTHER" id="PTHR45138">
    <property type="entry name" value="REGULATORY COMPONENTS OF SENSORY TRANSDUCTION SYSTEM"/>
    <property type="match status" value="1"/>
</dbReference>
<dbReference type="GO" id="GO:1902201">
    <property type="term" value="P:negative regulation of bacterial-type flagellum-dependent cell motility"/>
    <property type="evidence" value="ECO:0007669"/>
    <property type="project" value="TreeGrafter"/>
</dbReference>
<dbReference type="EMBL" id="PJRP01000007">
    <property type="protein sequence ID" value="PLP99375.1"/>
    <property type="molecule type" value="Genomic_DNA"/>
</dbReference>
<evidence type="ECO:0000256" key="2">
    <source>
        <dbReference type="ARBA" id="ARBA00034247"/>
    </source>
</evidence>
<dbReference type="InterPro" id="IPR029787">
    <property type="entry name" value="Nucleotide_cyclase"/>
</dbReference>
<sequence>MAAASMTMSRAIDYGQRHLSLNVRRGLLLFFLLIQAASIGAYLTLDRARIETDTARILRNTALLRAEQFDARLQAMRYQLHVVGEAVLLNRSVPLANAEPFLAQELAHGWLDAMLITNADGDIVVSSGDFPIDKALDGTEHSLDSVWNTMKELRRPDVNERLFFWRGNGSDSHFRGFLTYSAVHDADGRYLGGVVGYLANSTLEQQYLQIGTRGFDLGTGGFVAVLDRDSGSVLARMGGYPPLPGHADASAAIEVALAADTALQAHRFVSPIDGVRRQGVFLNINRGKWVLVVAASDSAFLHGWRLRGWLGAGAFLAMAYLQWMLLHYANDKFLQRERLTRLALHDPLTDLANRRRFDEWVRVARNQANRLGVPLCVLSFDLDFFKRVNDTYGHDGGDAVLKHVAHLLRSSLREGDIAARFGGEEFVAALAHTSLEGAAETAERIRASIAAEPVKFNGQTIAITTSVGVAQMTPAELAASDSIEIALARADQALYQSKRNGRNQVSVAPHDQ</sequence>
<dbReference type="EC" id="2.7.7.65" evidence="1"/>
<reference evidence="5 6" key="1">
    <citation type="submission" date="2017-12" db="EMBL/GenBank/DDBJ databases">
        <title>Genome sequence of the active heterotrophic nitrifier-denitrifier, Cupriavidus pauculus UM1.</title>
        <authorList>
            <person name="Putonti C."/>
            <person name="Castignetti D."/>
        </authorList>
    </citation>
    <scope>NUCLEOTIDE SEQUENCE [LARGE SCALE GENOMIC DNA]</scope>
    <source>
        <strain evidence="5 6">UM1</strain>
    </source>
</reference>
<dbReference type="InterPro" id="IPR050469">
    <property type="entry name" value="Diguanylate_Cyclase"/>
</dbReference>
<evidence type="ECO:0000259" key="4">
    <source>
        <dbReference type="PROSITE" id="PS50887"/>
    </source>
</evidence>
<comment type="caution">
    <text evidence="5">The sequence shown here is derived from an EMBL/GenBank/DDBJ whole genome shotgun (WGS) entry which is preliminary data.</text>
</comment>
<dbReference type="CDD" id="cd01949">
    <property type="entry name" value="GGDEF"/>
    <property type="match status" value="1"/>
</dbReference>
<dbReference type="RefSeq" id="WP_101682520.1">
    <property type="nucleotide sequence ID" value="NZ_PJRP01000007.1"/>
</dbReference>
<dbReference type="SUPFAM" id="SSF55073">
    <property type="entry name" value="Nucleotide cyclase"/>
    <property type="match status" value="1"/>
</dbReference>
<dbReference type="InterPro" id="IPR043128">
    <property type="entry name" value="Rev_trsase/Diguanyl_cyclase"/>
</dbReference>
<dbReference type="FunFam" id="3.30.70.270:FF:000001">
    <property type="entry name" value="Diguanylate cyclase domain protein"/>
    <property type="match status" value="1"/>
</dbReference>
<feature type="domain" description="GGDEF" evidence="4">
    <location>
        <begin position="373"/>
        <end position="510"/>
    </location>
</feature>
<dbReference type="NCBIfam" id="TIGR00254">
    <property type="entry name" value="GGDEF"/>
    <property type="match status" value="1"/>
</dbReference>
<keyword evidence="3" id="KW-0812">Transmembrane</keyword>
<evidence type="ECO:0000256" key="3">
    <source>
        <dbReference type="SAM" id="Phobius"/>
    </source>
</evidence>
<dbReference type="InterPro" id="IPR000160">
    <property type="entry name" value="GGDEF_dom"/>
</dbReference>
<dbReference type="CDD" id="cd12915">
    <property type="entry name" value="PDC2_DGC_like"/>
    <property type="match status" value="1"/>
</dbReference>
<feature type="transmembrane region" description="Helical" evidence="3">
    <location>
        <begin position="26"/>
        <end position="45"/>
    </location>
</feature>
<dbReference type="GO" id="GO:0005886">
    <property type="term" value="C:plasma membrane"/>
    <property type="evidence" value="ECO:0007669"/>
    <property type="project" value="TreeGrafter"/>
</dbReference>
<dbReference type="Gene3D" id="3.30.70.270">
    <property type="match status" value="1"/>
</dbReference>
<dbReference type="Pfam" id="PF00990">
    <property type="entry name" value="GGDEF"/>
    <property type="match status" value="1"/>
</dbReference>
<dbReference type="PROSITE" id="PS50887">
    <property type="entry name" value="GGDEF"/>
    <property type="match status" value="1"/>
</dbReference>
<name>A0A2N5CAY4_9BURK</name>